<dbReference type="AlphaFoldDB" id="A0A926ETL5"/>
<dbReference type="PANTHER" id="PTHR43790">
    <property type="entry name" value="CARBOHYDRATE TRANSPORT ATP-BINDING PROTEIN MG119-RELATED"/>
    <property type="match status" value="1"/>
</dbReference>
<dbReference type="Gene3D" id="3.40.50.300">
    <property type="entry name" value="P-loop containing nucleotide triphosphate hydrolases"/>
    <property type="match status" value="2"/>
</dbReference>
<keyword evidence="2 4" id="KW-0067">ATP-binding</keyword>
<proteinExistence type="predicted"/>
<name>A0A926ETL5_9FIRM</name>
<reference evidence="4" key="1">
    <citation type="submission" date="2020-08" db="EMBL/GenBank/DDBJ databases">
        <title>Genome public.</title>
        <authorList>
            <person name="Liu C."/>
            <person name="Sun Q."/>
        </authorList>
    </citation>
    <scope>NUCLEOTIDE SEQUENCE</scope>
    <source>
        <strain evidence="4">BX21</strain>
    </source>
</reference>
<keyword evidence="1" id="KW-0547">Nucleotide-binding</keyword>
<dbReference type="Proteomes" id="UP000601171">
    <property type="component" value="Unassembled WGS sequence"/>
</dbReference>
<dbReference type="PROSITE" id="PS50893">
    <property type="entry name" value="ABC_TRANSPORTER_2"/>
    <property type="match status" value="2"/>
</dbReference>
<dbReference type="GO" id="GO:0016887">
    <property type="term" value="F:ATP hydrolysis activity"/>
    <property type="evidence" value="ECO:0007669"/>
    <property type="project" value="InterPro"/>
</dbReference>
<feature type="domain" description="ABC transporter" evidence="3">
    <location>
        <begin position="6"/>
        <end position="241"/>
    </location>
</feature>
<dbReference type="Pfam" id="PF00005">
    <property type="entry name" value="ABC_tran"/>
    <property type="match status" value="2"/>
</dbReference>
<dbReference type="InterPro" id="IPR050107">
    <property type="entry name" value="ABC_carbohydrate_import_ATPase"/>
</dbReference>
<organism evidence="4 5">
    <name type="scientific">Paratissierella segnis</name>
    <dbReference type="NCBI Taxonomy" id="2763679"/>
    <lineage>
        <taxon>Bacteria</taxon>
        <taxon>Bacillati</taxon>
        <taxon>Bacillota</taxon>
        <taxon>Tissierellia</taxon>
        <taxon>Tissierellales</taxon>
        <taxon>Tissierellaceae</taxon>
        <taxon>Paratissierella</taxon>
    </lineage>
</organism>
<comment type="caution">
    <text evidence="4">The sequence shown here is derived from an EMBL/GenBank/DDBJ whole genome shotgun (WGS) entry which is preliminary data.</text>
</comment>
<evidence type="ECO:0000256" key="2">
    <source>
        <dbReference type="ARBA" id="ARBA00022840"/>
    </source>
</evidence>
<dbReference type="SUPFAM" id="SSF52540">
    <property type="entry name" value="P-loop containing nucleoside triphosphate hydrolases"/>
    <property type="match status" value="2"/>
</dbReference>
<dbReference type="InterPro" id="IPR003439">
    <property type="entry name" value="ABC_transporter-like_ATP-bd"/>
</dbReference>
<dbReference type="InterPro" id="IPR027417">
    <property type="entry name" value="P-loop_NTPase"/>
</dbReference>
<protein>
    <submittedName>
        <fullName evidence="4">Sugar ABC transporter ATP-binding protein</fullName>
    </submittedName>
</protein>
<dbReference type="RefSeq" id="WP_262428881.1">
    <property type="nucleotide sequence ID" value="NZ_JACRTG010000011.1"/>
</dbReference>
<dbReference type="EMBL" id="JACRTG010000011">
    <property type="protein sequence ID" value="MBC8587421.1"/>
    <property type="molecule type" value="Genomic_DNA"/>
</dbReference>
<dbReference type="PANTHER" id="PTHR43790:SF8">
    <property type="entry name" value="SUGAR ABC TRANSPORTER ATP-BINDING PROTEIN"/>
    <property type="match status" value="1"/>
</dbReference>
<evidence type="ECO:0000256" key="1">
    <source>
        <dbReference type="ARBA" id="ARBA00022741"/>
    </source>
</evidence>
<accession>A0A926ETL5</accession>
<feature type="domain" description="ABC transporter" evidence="3">
    <location>
        <begin position="246"/>
        <end position="471"/>
    </location>
</feature>
<sequence length="471" mass="54717">MKEEILRIENVSKEIDGNTYLDNINFQIFKGEIMGLLPLNNHGKSQLIQLISQNISIDFGRIYFDERLVNNYEYSNMRNNKVYLIDKQVKLIESLKVIDNIYVLNHEFDSYVINEKKLKEKTDELLEELSINIQSSQYVSELSLYEKTLVEIVKAITSGVQLIIILEISNFLSIEELINFQKLMKYYTQKGISFLYIANHHEEAFKICDRVCLFENGRVIKVIEKKDFSDDILKPYIITFENREGLKDENESSGNFEFKNFTSENLKGISFSVKAGECITILDINNKGIQDIAEILMGKIQPIEGNINLDHKRIDIIDTHSLLENKIAFVPEEPVDKMLFYDMSYLENLTFLLMDYKFDESIVNKKILKNIKEEYRNIVGGNIEAADLRKLDKKDLYNLVYMRIILLNPKIVFIMQPFSNADMYLRGRIIELINLLKEKGIGVVILAVSISDTLFVSDRLLIMEDGKILNI</sequence>
<evidence type="ECO:0000313" key="5">
    <source>
        <dbReference type="Proteomes" id="UP000601171"/>
    </source>
</evidence>
<dbReference type="GO" id="GO:0005524">
    <property type="term" value="F:ATP binding"/>
    <property type="evidence" value="ECO:0007669"/>
    <property type="project" value="UniProtKB-KW"/>
</dbReference>
<evidence type="ECO:0000313" key="4">
    <source>
        <dbReference type="EMBL" id="MBC8587421.1"/>
    </source>
</evidence>
<evidence type="ECO:0000259" key="3">
    <source>
        <dbReference type="PROSITE" id="PS50893"/>
    </source>
</evidence>
<gene>
    <name evidence="4" type="ORF">H8707_04105</name>
</gene>
<keyword evidence="5" id="KW-1185">Reference proteome</keyword>